<comment type="caution">
    <text evidence="1">The sequence shown here is derived from an EMBL/GenBank/DDBJ whole genome shotgun (WGS) entry which is preliminary data.</text>
</comment>
<dbReference type="AlphaFoldDB" id="A0ABD0JRZ1"/>
<sequence length="158" mass="17274">ASGRCDAQAQETWPRSTVKTVSTDVKVSVSKLWCPFHNRTAEHTPSTVKGSGCSVIEFNVHSHGQGQSGCLTGTNTVDNYLDDTSMARYITSCFQSRSRSAWVKVVVSLTRWTLGRHCQKRSCSVIERVEAVTSLTESETVTSLAEVEAVTSLTESKL</sequence>
<feature type="non-terminal residue" evidence="1">
    <location>
        <position position="1"/>
    </location>
</feature>
<evidence type="ECO:0000313" key="1">
    <source>
        <dbReference type="EMBL" id="KAK7477754.1"/>
    </source>
</evidence>
<evidence type="ECO:0000313" key="2">
    <source>
        <dbReference type="Proteomes" id="UP001519460"/>
    </source>
</evidence>
<reference evidence="1 2" key="1">
    <citation type="journal article" date="2023" name="Sci. Data">
        <title>Genome assembly of the Korean intertidal mud-creeper Batillaria attramentaria.</title>
        <authorList>
            <person name="Patra A.K."/>
            <person name="Ho P.T."/>
            <person name="Jun S."/>
            <person name="Lee S.J."/>
            <person name="Kim Y."/>
            <person name="Won Y.J."/>
        </authorList>
    </citation>
    <scope>NUCLEOTIDE SEQUENCE [LARGE SCALE GENOMIC DNA]</scope>
    <source>
        <strain evidence="1">Wonlab-2016</strain>
    </source>
</reference>
<proteinExistence type="predicted"/>
<gene>
    <name evidence="1" type="ORF">BaRGS_00031042</name>
</gene>
<accession>A0ABD0JRZ1</accession>
<protein>
    <submittedName>
        <fullName evidence="1">Uncharacterized protein</fullName>
    </submittedName>
</protein>
<dbReference type="EMBL" id="JACVVK020000342">
    <property type="protein sequence ID" value="KAK7477754.1"/>
    <property type="molecule type" value="Genomic_DNA"/>
</dbReference>
<dbReference type="Proteomes" id="UP001519460">
    <property type="component" value="Unassembled WGS sequence"/>
</dbReference>
<name>A0ABD0JRZ1_9CAEN</name>
<keyword evidence="2" id="KW-1185">Reference proteome</keyword>
<organism evidence="1 2">
    <name type="scientific">Batillaria attramentaria</name>
    <dbReference type="NCBI Taxonomy" id="370345"/>
    <lineage>
        <taxon>Eukaryota</taxon>
        <taxon>Metazoa</taxon>
        <taxon>Spiralia</taxon>
        <taxon>Lophotrochozoa</taxon>
        <taxon>Mollusca</taxon>
        <taxon>Gastropoda</taxon>
        <taxon>Caenogastropoda</taxon>
        <taxon>Sorbeoconcha</taxon>
        <taxon>Cerithioidea</taxon>
        <taxon>Batillariidae</taxon>
        <taxon>Batillaria</taxon>
    </lineage>
</organism>